<keyword evidence="4" id="KW-1185">Reference proteome</keyword>
<reference evidence="3 4" key="1">
    <citation type="journal article" date="2023" name="Life. Sci Alliance">
        <title>Evolutionary insights into 3D genome organization and epigenetic landscape of Vigna mungo.</title>
        <authorList>
            <person name="Junaid A."/>
            <person name="Singh B."/>
            <person name="Bhatia S."/>
        </authorList>
    </citation>
    <scope>NUCLEOTIDE SEQUENCE [LARGE SCALE GENOMIC DNA]</scope>
    <source>
        <strain evidence="3">Urdbean</strain>
    </source>
</reference>
<evidence type="ECO:0000313" key="3">
    <source>
        <dbReference type="EMBL" id="WVZ26738.1"/>
    </source>
</evidence>
<evidence type="ECO:0000256" key="1">
    <source>
        <dbReference type="SAM" id="SignalP"/>
    </source>
</evidence>
<name>A0AAQ3PJJ3_VIGMU</name>
<reference evidence="3" key="2">
    <citation type="submission" date="2024-01" db="EMBL/GenBank/DDBJ databases">
        <authorList>
            <person name="Junaid A."/>
            <person name="Bhatia S."/>
        </authorList>
    </citation>
    <scope>NUCLEOTIDE SEQUENCE</scope>
    <source>
        <strain evidence="3">Urdbean</strain>
        <tissue evidence="3">Leaf</tissue>
    </source>
</reference>
<dbReference type="EMBL" id="CP144701">
    <property type="protein sequence ID" value="WVZ26738.1"/>
    <property type="molecule type" value="Genomic_DNA"/>
</dbReference>
<geneLocation type="mitochondrion" evidence="3"/>
<protein>
    <recommendedName>
        <fullName evidence="5">Secreted protein</fullName>
    </recommendedName>
</protein>
<organism evidence="3 4">
    <name type="scientific">Vigna mungo</name>
    <name type="common">Black gram</name>
    <name type="synonym">Phaseolus mungo</name>
    <dbReference type="NCBI Taxonomy" id="3915"/>
    <lineage>
        <taxon>Eukaryota</taxon>
        <taxon>Viridiplantae</taxon>
        <taxon>Streptophyta</taxon>
        <taxon>Embryophyta</taxon>
        <taxon>Tracheophyta</taxon>
        <taxon>Spermatophyta</taxon>
        <taxon>Magnoliopsida</taxon>
        <taxon>eudicotyledons</taxon>
        <taxon>Gunneridae</taxon>
        <taxon>Pentapetalae</taxon>
        <taxon>rosids</taxon>
        <taxon>fabids</taxon>
        <taxon>Fabales</taxon>
        <taxon>Fabaceae</taxon>
        <taxon>Papilionoideae</taxon>
        <taxon>50 kb inversion clade</taxon>
        <taxon>NPAAA clade</taxon>
        <taxon>indigoferoid/millettioid clade</taxon>
        <taxon>Phaseoleae</taxon>
        <taxon>Vigna</taxon>
    </lineage>
</organism>
<gene>
    <name evidence="3" type="ORF">V8G54_000171</name>
    <name evidence="2" type="ORF">V8G54_031886</name>
</gene>
<evidence type="ECO:0000313" key="2">
    <source>
        <dbReference type="EMBL" id="WVY92798.1"/>
    </source>
</evidence>
<dbReference type="Proteomes" id="UP001374535">
    <property type="component" value="Mitochondrion MT"/>
</dbReference>
<evidence type="ECO:0008006" key="5">
    <source>
        <dbReference type="Google" id="ProtNLM"/>
    </source>
</evidence>
<proteinExistence type="predicted"/>
<dbReference type="EMBL" id="CP144691">
    <property type="protein sequence ID" value="WVY92798.1"/>
    <property type="molecule type" value="Genomic_DNA"/>
</dbReference>
<dbReference type="Proteomes" id="UP001374535">
    <property type="component" value="Chromosome 10"/>
</dbReference>
<sequence>MVQPLHKLGNPFFQLLHLVLKLIGFSQLVCVEPFYGRLHHLLEILHSIPHFKSIILQQVLGRHFLLRFLVLCLIPLCFSHHPPHLFGTQPPMLVTDRDLFFQPRAPILSSDLHNAINIHVKPNIYLWTPPWRWSEPR</sequence>
<feature type="signal peptide" evidence="1">
    <location>
        <begin position="1"/>
        <end position="31"/>
    </location>
</feature>
<feature type="chain" id="PRO_5044712161" description="Secreted protein" evidence="1">
    <location>
        <begin position="32"/>
        <end position="137"/>
    </location>
</feature>
<keyword evidence="3" id="KW-0496">Mitochondrion</keyword>
<dbReference type="AlphaFoldDB" id="A0AAQ3PJJ3"/>
<evidence type="ECO:0000313" key="4">
    <source>
        <dbReference type="Proteomes" id="UP001374535"/>
    </source>
</evidence>
<accession>A0AAQ3PJJ3</accession>
<keyword evidence="1" id="KW-0732">Signal</keyword>